<proteinExistence type="predicted"/>
<sequence>MRKPANELSKPKTKDPTKYFKSKSTYPPHRSKKPPRRKTTEERSEIHSWVDKPSKLYGKSHRKERHDKDKTPDKAEEMFWDEVPEQYRDYIRDAV</sequence>
<organism evidence="2 3">
    <name type="scientific">candidate division MSBL1 archaeon SCGC-AAA259E17</name>
    <dbReference type="NCBI Taxonomy" id="1698263"/>
    <lineage>
        <taxon>Archaea</taxon>
        <taxon>Methanobacteriati</taxon>
        <taxon>Methanobacteriota</taxon>
        <taxon>candidate division MSBL1</taxon>
    </lineage>
</organism>
<evidence type="ECO:0000313" key="2">
    <source>
        <dbReference type="EMBL" id="KXA92134.1"/>
    </source>
</evidence>
<reference evidence="2 3" key="1">
    <citation type="journal article" date="2016" name="Sci. Rep.">
        <title>Metabolic traits of an uncultured archaeal lineage -MSBL1- from brine pools of the Red Sea.</title>
        <authorList>
            <person name="Mwirichia R."/>
            <person name="Alam I."/>
            <person name="Rashid M."/>
            <person name="Vinu M."/>
            <person name="Ba-Alawi W."/>
            <person name="Anthony Kamau A."/>
            <person name="Kamanda Ngugi D."/>
            <person name="Goker M."/>
            <person name="Klenk H.P."/>
            <person name="Bajic V."/>
            <person name="Stingl U."/>
        </authorList>
    </citation>
    <scope>NUCLEOTIDE SEQUENCE [LARGE SCALE GENOMIC DNA]</scope>
    <source>
        <strain evidence="2">SCGC-AAA259E17</strain>
    </source>
</reference>
<dbReference type="Proteomes" id="UP000070373">
    <property type="component" value="Unassembled WGS sequence"/>
</dbReference>
<feature type="compositionally biased region" description="Basic and acidic residues" evidence="1">
    <location>
        <begin position="38"/>
        <end position="54"/>
    </location>
</feature>
<comment type="caution">
    <text evidence="2">The sequence shown here is derived from an EMBL/GenBank/DDBJ whole genome shotgun (WGS) entry which is preliminary data.</text>
</comment>
<feature type="region of interest" description="Disordered" evidence="1">
    <location>
        <begin position="1"/>
        <end position="77"/>
    </location>
</feature>
<feature type="compositionally biased region" description="Basic and acidic residues" evidence="1">
    <location>
        <begin position="66"/>
        <end position="77"/>
    </location>
</feature>
<evidence type="ECO:0000313" key="3">
    <source>
        <dbReference type="Proteomes" id="UP000070373"/>
    </source>
</evidence>
<keyword evidence="3" id="KW-1185">Reference proteome</keyword>
<feature type="compositionally biased region" description="Basic and acidic residues" evidence="1">
    <location>
        <begin position="9"/>
        <end position="18"/>
    </location>
</feature>
<protein>
    <submittedName>
        <fullName evidence="2">Uncharacterized protein</fullName>
    </submittedName>
</protein>
<gene>
    <name evidence="2" type="ORF">AKJ64_03965</name>
</gene>
<dbReference type="EMBL" id="LHXN01000076">
    <property type="protein sequence ID" value="KXA92134.1"/>
    <property type="molecule type" value="Genomic_DNA"/>
</dbReference>
<name>A0A133UD76_9EURY</name>
<evidence type="ECO:0000256" key="1">
    <source>
        <dbReference type="SAM" id="MobiDB-lite"/>
    </source>
</evidence>
<accession>A0A133UD76</accession>
<dbReference type="AlphaFoldDB" id="A0A133UD76"/>